<sequence length="59" mass="6388">MSRFRKGSGLLSTILHYKENPCGSELAREGGGSVPHQVTDVPLSRASSLPQEIFGGFER</sequence>
<evidence type="ECO:0000313" key="2">
    <source>
        <dbReference type="Proteomes" id="UP000296468"/>
    </source>
</evidence>
<accession>A0A4P7PBC9</accession>
<dbReference type="KEGG" id="pvk:EPZ47_02895"/>
<evidence type="ECO:0000313" key="1">
    <source>
        <dbReference type="EMBL" id="QBZ87699.1"/>
    </source>
</evidence>
<gene>
    <name evidence="1" type="ORF">EPZ47_02895</name>
</gene>
<reference evidence="1 2" key="1">
    <citation type="journal article" date="2019" name="Front. Microbiol.">
        <title>In silico and Genetic Analyses of Cyclic Lipopeptide Synthetic Gene Clusters in Pseudomonas sp. 11K1.</title>
        <authorList>
            <person name="Zhao H."/>
            <person name="Liu Y.P."/>
            <person name="Zhang L.Q."/>
        </authorList>
    </citation>
    <scope>NUCLEOTIDE SEQUENCE [LARGE SCALE GENOMIC DNA]</scope>
    <source>
        <strain evidence="1 2">11K1</strain>
    </source>
</reference>
<name>A0A4P7PBC9_9PSED</name>
<organism evidence="1 2">
    <name type="scientific">Pseudomonas viciae</name>
    <dbReference type="NCBI Taxonomy" id="2505979"/>
    <lineage>
        <taxon>Bacteria</taxon>
        <taxon>Pseudomonadati</taxon>
        <taxon>Pseudomonadota</taxon>
        <taxon>Gammaproteobacteria</taxon>
        <taxon>Pseudomonadales</taxon>
        <taxon>Pseudomonadaceae</taxon>
        <taxon>Pseudomonas</taxon>
    </lineage>
</organism>
<dbReference type="Proteomes" id="UP000296468">
    <property type="component" value="Chromosome"/>
</dbReference>
<dbReference type="AlphaFoldDB" id="A0A4P7PBC9"/>
<protein>
    <submittedName>
        <fullName evidence="1">Uncharacterized protein</fullName>
    </submittedName>
</protein>
<dbReference type="EMBL" id="CP035088">
    <property type="protein sequence ID" value="QBZ87699.1"/>
    <property type="molecule type" value="Genomic_DNA"/>
</dbReference>
<proteinExistence type="predicted"/>